<evidence type="ECO:0000313" key="9">
    <source>
        <dbReference type="Proteomes" id="UP000676310"/>
    </source>
</evidence>
<dbReference type="InterPro" id="IPR035979">
    <property type="entry name" value="RBD_domain_sf"/>
</dbReference>
<feature type="region of interest" description="Disordered" evidence="6">
    <location>
        <begin position="166"/>
        <end position="485"/>
    </location>
</feature>
<keyword evidence="9" id="KW-1185">Reference proteome</keyword>
<gene>
    <name evidence="8" type="ORF">ALTATR162_LOCUS4487</name>
</gene>
<evidence type="ECO:0000256" key="2">
    <source>
        <dbReference type="ARBA" id="ARBA00005991"/>
    </source>
</evidence>
<keyword evidence="3" id="KW-0866">Nonsense-mediated mRNA decay</keyword>
<evidence type="ECO:0000256" key="3">
    <source>
        <dbReference type="ARBA" id="ARBA00023161"/>
    </source>
</evidence>
<dbReference type="GeneID" id="67016159"/>
<feature type="compositionally biased region" description="Basic and acidic residues" evidence="6">
    <location>
        <begin position="238"/>
        <end position="260"/>
    </location>
</feature>
<accession>A0A8J2I543</accession>
<dbReference type="CDD" id="cd12455">
    <property type="entry name" value="RRM_like_Smg4_UPF3"/>
    <property type="match status" value="1"/>
</dbReference>
<dbReference type="Proteomes" id="UP000676310">
    <property type="component" value="Unassembled WGS sequence"/>
</dbReference>
<dbReference type="OrthoDB" id="18087at2759"/>
<dbReference type="GO" id="GO:0003729">
    <property type="term" value="F:mRNA binding"/>
    <property type="evidence" value="ECO:0007669"/>
    <property type="project" value="TreeGrafter"/>
</dbReference>
<dbReference type="FunFam" id="3.30.70.330:FF:000637">
    <property type="entry name" value="Nonsense-mediated mRNA decay protein Upf3, putative"/>
    <property type="match status" value="1"/>
</dbReference>
<dbReference type="GO" id="GO:0005730">
    <property type="term" value="C:nucleolus"/>
    <property type="evidence" value="ECO:0007669"/>
    <property type="project" value="TreeGrafter"/>
</dbReference>
<evidence type="ECO:0000256" key="4">
    <source>
        <dbReference type="ARBA" id="ARBA00023242"/>
    </source>
</evidence>
<feature type="compositionally biased region" description="Basic and acidic residues" evidence="6">
    <location>
        <begin position="211"/>
        <end position="230"/>
    </location>
</feature>
<dbReference type="InterPro" id="IPR000504">
    <property type="entry name" value="RRM_dom"/>
</dbReference>
<feature type="compositionally biased region" description="Basic and acidic residues" evidence="6">
    <location>
        <begin position="330"/>
        <end position="343"/>
    </location>
</feature>
<feature type="compositionally biased region" description="Low complexity" evidence="6">
    <location>
        <begin position="263"/>
        <end position="283"/>
    </location>
</feature>
<feature type="compositionally biased region" description="Basic and acidic residues" evidence="6">
    <location>
        <begin position="359"/>
        <end position="371"/>
    </location>
</feature>
<keyword evidence="4" id="KW-0539">Nucleus</keyword>
<dbReference type="InterPro" id="IPR012677">
    <property type="entry name" value="Nucleotide-bd_a/b_plait_sf"/>
</dbReference>
<dbReference type="InterPro" id="IPR005120">
    <property type="entry name" value="UPF3_dom"/>
</dbReference>
<feature type="compositionally biased region" description="Basic and acidic residues" evidence="6">
    <location>
        <begin position="192"/>
        <end position="204"/>
    </location>
</feature>
<sequence>MAPPQTNPNGVLPVALLQKNPPAQTPRGPKAAQPRLKLICRRLPPGLSKAEFIEALGDEWKLGAGKIDWINYRKGKVSTDAAKPSKPARAYIHVTKQDHVKTLGNHVRAVTFHDATKSWQDPALVGPPTLEYAPYPKMPGGRRRNDNRQGTIDQDQEFKDFLESLTNPISKPPAAENEGQKEKVKTTPLIEALREKKANRDKPSAKANRQGRGEAKDDGGEKKILAKPGKENALNSNDKNRRLSKADKAQATKEAVKILNKEASSSKSSAATASADKSSASPAPERKRGNVALAKSMLQRDLGVGPAPNRRRGTKREVGTAAPDTNAQAKETKASDDKAKEAPVARPAASTPDKNAQASRKERPTRAERRAFKANQGDKPNEKANSSDVKPQTPLKTPAPQILKKPQTPNPPKGPAASRAPPTEPAAARNSPAPPQSQSTPAKVETASAQAHNNAAKATPANPVPSPTSKQAFLKHANPSQGITEPLIEEVMKTFGGIDKVEIDKRKGFAYVDFAEPEGLRKAMAASPIKIAQGAVQVLERKEKVTRNPRFNGPPTGPARGGTRGGFAPRGGRGGRGGARGGGHVGAVPAAGAGESASSAPAAAAAAASASAPAPAPVANADAAT</sequence>
<comment type="subcellular location">
    <subcellularLocation>
        <location evidence="1">Nucleus</location>
    </subcellularLocation>
</comment>
<feature type="compositionally biased region" description="Gly residues" evidence="6">
    <location>
        <begin position="559"/>
        <end position="585"/>
    </location>
</feature>
<evidence type="ECO:0000259" key="7">
    <source>
        <dbReference type="PROSITE" id="PS50102"/>
    </source>
</evidence>
<dbReference type="PANTHER" id="PTHR13112:SF0">
    <property type="entry name" value="FI21285P1"/>
    <property type="match status" value="1"/>
</dbReference>
<dbReference type="Gene3D" id="3.30.70.330">
    <property type="match status" value="2"/>
</dbReference>
<feature type="compositionally biased region" description="Low complexity" evidence="6">
    <location>
        <begin position="436"/>
        <end position="461"/>
    </location>
</feature>
<dbReference type="SMART" id="SM00360">
    <property type="entry name" value="RRM"/>
    <property type="match status" value="1"/>
</dbReference>
<protein>
    <recommendedName>
        <fullName evidence="7">RRM domain-containing protein</fullName>
    </recommendedName>
</protein>
<comment type="caution">
    <text evidence="8">The sequence shown here is derived from an EMBL/GenBank/DDBJ whole genome shotgun (WGS) entry which is preliminary data.</text>
</comment>
<evidence type="ECO:0000256" key="5">
    <source>
        <dbReference type="PROSITE-ProRule" id="PRU00176"/>
    </source>
</evidence>
<comment type="similarity">
    <text evidence="2">Belongs to the RENT3 family.</text>
</comment>
<dbReference type="PROSITE" id="PS50102">
    <property type="entry name" value="RRM"/>
    <property type="match status" value="1"/>
</dbReference>
<dbReference type="GO" id="GO:0045727">
    <property type="term" value="P:positive regulation of translation"/>
    <property type="evidence" value="ECO:0007669"/>
    <property type="project" value="TreeGrafter"/>
</dbReference>
<organism evidence="8 9">
    <name type="scientific">Alternaria atra</name>
    <dbReference type="NCBI Taxonomy" id="119953"/>
    <lineage>
        <taxon>Eukaryota</taxon>
        <taxon>Fungi</taxon>
        <taxon>Dikarya</taxon>
        <taxon>Ascomycota</taxon>
        <taxon>Pezizomycotina</taxon>
        <taxon>Dothideomycetes</taxon>
        <taxon>Pleosporomycetidae</taxon>
        <taxon>Pleosporales</taxon>
        <taxon>Pleosporineae</taxon>
        <taxon>Pleosporaceae</taxon>
        <taxon>Alternaria</taxon>
        <taxon>Alternaria sect. Ulocladioides</taxon>
    </lineage>
</organism>
<dbReference type="AlphaFoldDB" id="A0A8J2I543"/>
<dbReference type="GO" id="GO:0005737">
    <property type="term" value="C:cytoplasm"/>
    <property type="evidence" value="ECO:0007669"/>
    <property type="project" value="TreeGrafter"/>
</dbReference>
<feature type="compositionally biased region" description="Low complexity" evidence="6">
    <location>
        <begin position="586"/>
        <end position="625"/>
    </location>
</feature>
<name>A0A8J2I543_9PLEO</name>
<feature type="region of interest" description="Disordered" evidence="6">
    <location>
        <begin position="1"/>
        <end position="32"/>
    </location>
</feature>
<dbReference type="Pfam" id="PF00076">
    <property type="entry name" value="RRM_1"/>
    <property type="match status" value="1"/>
</dbReference>
<dbReference type="GO" id="GO:0000184">
    <property type="term" value="P:nuclear-transcribed mRNA catabolic process, nonsense-mediated decay"/>
    <property type="evidence" value="ECO:0007669"/>
    <property type="project" value="UniProtKB-KW"/>
</dbReference>
<dbReference type="Pfam" id="PF03467">
    <property type="entry name" value="Smg4_UPF3"/>
    <property type="match status" value="1"/>
</dbReference>
<dbReference type="EMBL" id="CAJRGZ010000017">
    <property type="protein sequence ID" value="CAG5156690.1"/>
    <property type="molecule type" value="Genomic_DNA"/>
</dbReference>
<reference evidence="8" key="1">
    <citation type="submission" date="2021-05" db="EMBL/GenBank/DDBJ databases">
        <authorList>
            <person name="Stam R."/>
        </authorList>
    </citation>
    <scope>NUCLEOTIDE SEQUENCE</scope>
    <source>
        <strain evidence="8">CS162</strain>
    </source>
</reference>
<dbReference type="SUPFAM" id="SSF54928">
    <property type="entry name" value="RNA-binding domain, RBD"/>
    <property type="match status" value="2"/>
</dbReference>
<keyword evidence="5" id="KW-0694">RNA-binding</keyword>
<dbReference type="InterPro" id="IPR039722">
    <property type="entry name" value="Upf3"/>
</dbReference>
<dbReference type="RefSeq" id="XP_043168033.1">
    <property type="nucleotide sequence ID" value="XM_043312098.1"/>
</dbReference>
<proteinExistence type="inferred from homology"/>
<evidence type="ECO:0000256" key="1">
    <source>
        <dbReference type="ARBA" id="ARBA00004123"/>
    </source>
</evidence>
<dbReference type="CDD" id="cd00590">
    <property type="entry name" value="RRM_SF"/>
    <property type="match status" value="1"/>
</dbReference>
<evidence type="ECO:0000313" key="8">
    <source>
        <dbReference type="EMBL" id="CAG5156690.1"/>
    </source>
</evidence>
<evidence type="ECO:0000256" key="6">
    <source>
        <dbReference type="SAM" id="MobiDB-lite"/>
    </source>
</evidence>
<feature type="region of interest" description="Disordered" evidence="6">
    <location>
        <begin position="120"/>
        <end position="150"/>
    </location>
</feature>
<feature type="domain" description="RRM" evidence="7">
    <location>
        <begin position="470"/>
        <end position="550"/>
    </location>
</feature>
<dbReference type="PANTHER" id="PTHR13112">
    <property type="entry name" value="UPF3 REGULATOR OF NONSENSE TRANSCRIPTS-LIKE PROTEIN"/>
    <property type="match status" value="1"/>
</dbReference>
<feature type="region of interest" description="Disordered" evidence="6">
    <location>
        <begin position="541"/>
        <end position="625"/>
    </location>
</feature>